<evidence type="ECO:0000256" key="4">
    <source>
        <dbReference type="ARBA" id="ARBA00023136"/>
    </source>
</evidence>
<feature type="chain" id="PRO_5047501330" evidence="6">
    <location>
        <begin position="36"/>
        <end position="292"/>
    </location>
</feature>
<evidence type="ECO:0000313" key="7">
    <source>
        <dbReference type="EMBL" id="MFC6791799.1"/>
    </source>
</evidence>
<sequence>MGRVRIVVGVSSFVSGWAATSAALVALAAASPAGAADITPPAPTPTFTSVNPETWEITLSGTLQAIPRYPGASDYTLIGYPGIDVRRSGEPRRFSAPDDNLSLTLFDTEAFRAGPTLRFVPGRYYGDDRAHLFGFRDARMAFEPGLFVEVYPVSTVRLRGEIRQGVYGHHGTVGTVAADYLLPYGRWLFSVGPRLNVGDASFARTYFGVSPIEAAINGRVVPYSPGSFYSAGLLGAVTFRQDDAWSYTAYAGYNRILGSSGESPLVDRPYGNPNQFTLGLRVDYTFKTAPLL</sequence>
<evidence type="ECO:0000256" key="1">
    <source>
        <dbReference type="ARBA" id="ARBA00004442"/>
    </source>
</evidence>
<keyword evidence="3 6" id="KW-0732">Signal</keyword>
<keyword evidence="4" id="KW-0472">Membrane</keyword>
<comment type="caution">
    <text evidence="7">The sequence shown here is derived from an EMBL/GenBank/DDBJ whole genome shotgun (WGS) entry which is preliminary data.</text>
</comment>
<reference evidence="8" key="1">
    <citation type="journal article" date="2019" name="Int. J. Syst. Evol. Microbiol.">
        <title>The Global Catalogue of Microorganisms (GCM) 10K type strain sequencing project: providing services to taxonomists for standard genome sequencing and annotation.</title>
        <authorList>
            <consortium name="The Broad Institute Genomics Platform"/>
            <consortium name="The Broad Institute Genome Sequencing Center for Infectious Disease"/>
            <person name="Wu L."/>
            <person name="Ma J."/>
        </authorList>
    </citation>
    <scope>NUCLEOTIDE SEQUENCE [LARGE SCALE GENOMIC DNA]</scope>
    <source>
        <strain evidence="8">CCUG 48316</strain>
    </source>
</reference>
<evidence type="ECO:0000256" key="5">
    <source>
        <dbReference type="ARBA" id="ARBA00023237"/>
    </source>
</evidence>
<keyword evidence="8" id="KW-1185">Reference proteome</keyword>
<dbReference type="Pfam" id="PF06629">
    <property type="entry name" value="MipA"/>
    <property type="match status" value="1"/>
</dbReference>
<protein>
    <submittedName>
        <fullName evidence="7">MipA/OmpV family protein</fullName>
    </submittedName>
</protein>
<evidence type="ECO:0000313" key="8">
    <source>
        <dbReference type="Proteomes" id="UP001596292"/>
    </source>
</evidence>
<dbReference type="PANTHER" id="PTHR38776">
    <property type="entry name" value="MLTA-INTERACTING PROTEIN-RELATED"/>
    <property type="match status" value="1"/>
</dbReference>
<evidence type="ECO:0000256" key="6">
    <source>
        <dbReference type="SAM" id="SignalP"/>
    </source>
</evidence>
<dbReference type="PANTHER" id="PTHR38776:SF1">
    <property type="entry name" value="MLTA-INTERACTING PROTEIN-RELATED"/>
    <property type="match status" value="1"/>
</dbReference>
<dbReference type="EMBL" id="JBHSWN010000001">
    <property type="protein sequence ID" value="MFC6791799.1"/>
    <property type="molecule type" value="Genomic_DNA"/>
</dbReference>
<evidence type="ECO:0000256" key="2">
    <source>
        <dbReference type="ARBA" id="ARBA00005722"/>
    </source>
</evidence>
<feature type="signal peptide" evidence="6">
    <location>
        <begin position="1"/>
        <end position="35"/>
    </location>
</feature>
<accession>A0ABW2BMV6</accession>
<name>A0ABW2BMV6_9HYPH</name>
<dbReference type="InterPro" id="IPR010583">
    <property type="entry name" value="MipA"/>
</dbReference>
<comment type="similarity">
    <text evidence="2">Belongs to the MipA/OmpV family.</text>
</comment>
<evidence type="ECO:0000256" key="3">
    <source>
        <dbReference type="ARBA" id="ARBA00022729"/>
    </source>
</evidence>
<keyword evidence="5" id="KW-0998">Cell outer membrane</keyword>
<organism evidence="7 8">
    <name type="scientific">Methylobacterium komagatae</name>
    <dbReference type="NCBI Taxonomy" id="374425"/>
    <lineage>
        <taxon>Bacteria</taxon>
        <taxon>Pseudomonadati</taxon>
        <taxon>Pseudomonadota</taxon>
        <taxon>Alphaproteobacteria</taxon>
        <taxon>Hyphomicrobiales</taxon>
        <taxon>Methylobacteriaceae</taxon>
        <taxon>Methylobacterium</taxon>
    </lineage>
</organism>
<dbReference type="Proteomes" id="UP001596292">
    <property type="component" value="Unassembled WGS sequence"/>
</dbReference>
<proteinExistence type="inferred from homology"/>
<comment type="subcellular location">
    <subcellularLocation>
        <location evidence="1">Cell outer membrane</location>
    </subcellularLocation>
</comment>
<gene>
    <name evidence="7" type="ORF">ACFQE0_20690</name>
</gene>